<reference evidence="2 3" key="1">
    <citation type="submission" date="2018-11" db="EMBL/GenBank/DDBJ databases">
        <title>Genome sequence of Apiotrichum porosum DSM 27194.</title>
        <authorList>
            <person name="Aliyu H."/>
            <person name="Gorte O."/>
            <person name="Ochsenreither K."/>
        </authorList>
    </citation>
    <scope>NUCLEOTIDE SEQUENCE [LARGE SCALE GENOMIC DNA]</scope>
    <source>
        <strain evidence="2 3">DSM 27194</strain>
    </source>
</reference>
<dbReference type="GeneID" id="39592682"/>
<evidence type="ECO:0000313" key="3">
    <source>
        <dbReference type="Proteomes" id="UP000279236"/>
    </source>
</evidence>
<dbReference type="RefSeq" id="XP_028476397.1">
    <property type="nucleotide sequence ID" value="XM_028623464.1"/>
</dbReference>
<proteinExistence type="predicted"/>
<gene>
    <name evidence="2" type="ORF">EHS24_008139</name>
</gene>
<evidence type="ECO:0000313" key="2">
    <source>
        <dbReference type="EMBL" id="RSH81942.1"/>
    </source>
</evidence>
<organism evidence="2 3">
    <name type="scientific">Apiotrichum porosum</name>
    <dbReference type="NCBI Taxonomy" id="105984"/>
    <lineage>
        <taxon>Eukaryota</taxon>
        <taxon>Fungi</taxon>
        <taxon>Dikarya</taxon>
        <taxon>Basidiomycota</taxon>
        <taxon>Agaricomycotina</taxon>
        <taxon>Tremellomycetes</taxon>
        <taxon>Trichosporonales</taxon>
        <taxon>Trichosporonaceae</taxon>
        <taxon>Apiotrichum</taxon>
    </lineage>
</organism>
<dbReference type="EMBL" id="RSCE01000006">
    <property type="protein sequence ID" value="RSH81942.1"/>
    <property type="molecule type" value="Genomic_DNA"/>
</dbReference>
<dbReference type="AlphaFoldDB" id="A0A427XSN7"/>
<evidence type="ECO:0000256" key="1">
    <source>
        <dbReference type="SAM" id="MobiDB-lite"/>
    </source>
</evidence>
<sequence>MPHLSRKHAPPTPPAGFVTQSASSAADSPPPSPVSLAAPVASPSVVSVSWTGDPRRKHPRAEDEDGLFEADLTHHYRRAGRGAMHRKLMTVGKRRMLLNKAASALAALRSGIGNFDGASRLALADDMESMEIEIELSHKAADHDVKKLLKPKEVPFAHPVHC</sequence>
<dbReference type="Proteomes" id="UP000279236">
    <property type="component" value="Unassembled WGS sequence"/>
</dbReference>
<name>A0A427XSN7_9TREE</name>
<feature type="compositionally biased region" description="Low complexity" evidence="1">
    <location>
        <begin position="34"/>
        <end position="49"/>
    </location>
</feature>
<comment type="caution">
    <text evidence="2">The sequence shown here is derived from an EMBL/GenBank/DDBJ whole genome shotgun (WGS) entry which is preliminary data.</text>
</comment>
<accession>A0A427XSN7</accession>
<feature type="region of interest" description="Disordered" evidence="1">
    <location>
        <begin position="1"/>
        <end position="68"/>
    </location>
</feature>
<protein>
    <submittedName>
        <fullName evidence="2">Uncharacterized protein</fullName>
    </submittedName>
</protein>
<keyword evidence="3" id="KW-1185">Reference proteome</keyword>